<feature type="transmembrane region" description="Helical" evidence="6">
    <location>
        <begin position="97"/>
        <end position="115"/>
    </location>
</feature>
<dbReference type="PANTHER" id="PTHR43341:SF26">
    <property type="entry name" value="GENERAL AMINO ACID PERMEASE AGP3"/>
    <property type="match status" value="1"/>
</dbReference>
<gene>
    <name evidence="8" type="ORF">PACTADRAFT_47637</name>
</gene>
<evidence type="ECO:0000313" key="8">
    <source>
        <dbReference type="EMBL" id="ODV97785.1"/>
    </source>
</evidence>
<dbReference type="STRING" id="669874.A0A1E4U198"/>
<keyword evidence="4 6" id="KW-1133">Transmembrane helix</keyword>
<feature type="transmembrane region" description="Helical" evidence="6">
    <location>
        <begin position="175"/>
        <end position="195"/>
    </location>
</feature>
<evidence type="ECO:0000256" key="2">
    <source>
        <dbReference type="ARBA" id="ARBA00006983"/>
    </source>
</evidence>
<dbReference type="OrthoDB" id="3900342at2759"/>
<dbReference type="Pfam" id="PF00324">
    <property type="entry name" value="AA_permease"/>
    <property type="match status" value="1"/>
</dbReference>
<evidence type="ECO:0000256" key="5">
    <source>
        <dbReference type="ARBA" id="ARBA00023136"/>
    </source>
</evidence>
<feature type="transmembrane region" description="Helical" evidence="6">
    <location>
        <begin position="36"/>
        <end position="57"/>
    </location>
</feature>
<dbReference type="Proteomes" id="UP000094236">
    <property type="component" value="Unassembled WGS sequence"/>
</dbReference>
<dbReference type="PANTHER" id="PTHR43341">
    <property type="entry name" value="AMINO ACID PERMEASE"/>
    <property type="match status" value="1"/>
</dbReference>
<evidence type="ECO:0000259" key="7">
    <source>
        <dbReference type="Pfam" id="PF00324"/>
    </source>
</evidence>
<keyword evidence="5 6" id="KW-0472">Membrane</keyword>
<keyword evidence="3 6" id="KW-0812">Transmembrane</keyword>
<evidence type="ECO:0000256" key="1">
    <source>
        <dbReference type="ARBA" id="ARBA00004141"/>
    </source>
</evidence>
<dbReference type="Gene3D" id="1.20.1740.10">
    <property type="entry name" value="Amino acid/polyamine transporter I"/>
    <property type="match status" value="1"/>
</dbReference>
<comment type="similarity">
    <text evidence="2">Belongs to the amino acid-polyamine-organocation (APC) superfamily. YAT (TC 2.A.3.10) family.</text>
</comment>
<proteinExistence type="inferred from homology"/>
<dbReference type="GO" id="GO:1903801">
    <property type="term" value="P:L-leucine import across plasma membrane"/>
    <property type="evidence" value="ECO:0007669"/>
    <property type="project" value="EnsemblFungi"/>
</dbReference>
<dbReference type="AlphaFoldDB" id="A0A1E4U198"/>
<dbReference type="GO" id="GO:0015190">
    <property type="term" value="F:L-leucine transmembrane transporter activity"/>
    <property type="evidence" value="ECO:0007669"/>
    <property type="project" value="EnsemblFungi"/>
</dbReference>
<evidence type="ECO:0000256" key="3">
    <source>
        <dbReference type="ARBA" id="ARBA00022692"/>
    </source>
</evidence>
<organism evidence="8 9">
    <name type="scientific">Pachysolen tannophilus NRRL Y-2460</name>
    <dbReference type="NCBI Taxonomy" id="669874"/>
    <lineage>
        <taxon>Eukaryota</taxon>
        <taxon>Fungi</taxon>
        <taxon>Dikarya</taxon>
        <taxon>Ascomycota</taxon>
        <taxon>Saccharomycotina</taxon>
        <taxon>Pichiomycetes</taxon>
        <taxon>Pachysolenaceae</taxon>
        <taxon>Pachysolen</taxon>
    </lineage>
</organism>
<feature type="transmembrane region" description="Helical" evidence="6">
    <location>
        <begin position="297"/>
        <end position="316"/>
    </location>
</feature>
<feature type="transmembrane region" description="Helical" evidence="6">
    <location>
        <begin position="349"/>
        <end position="370"/>
    </location>
</feature>
<evidence type="ECO:0000256" key="6">
    <source>
        <dbReference type="SAM" id="Phobius"/>
    </source>
</evidence>
<dbReference type="GO" id="GO:0016020">
    <property type="term" value="C:membrane"/>
    <property type="evidence" value="ECO:0007669"/>
    <property type="project" value="UniProtKB-SubCell"/>
</dbReference>
<evidence type="ECO:0000256" key="4">
    <source>
        <dbReference type="ARBA" id="ARBA00022989"/>
    </source>
</evidence>
<reference evidence="9" key="1">
    <citation type="submission" date="2016-05" db="EMBL/GenBank/DDBJ databases">
        <title>Comparative genomics of biotechnologically important yeasts.</title>
        <authorList>
            <consortium name="DOE Joint Genome Institute"/>
            <person name="Riley R."/>
            <person name="Haridas S."/>
            <person name="Wolfe K.H."/>
            <person name="Lopes M.R."/>
            <person name="Hittinger C.T."/>
            <person name="Goker M."/>
            <person name="Salamov A."/>
            <person name="Wisecaver J."/>
            <person name="Long T.M."/>
            <person name="Aerts A.L."/>
            <person name="Barry K."/>
            <person name="Choi C."/>
            <person name="Clum A."/>
            <person name="Coughlan A.Y."/>
            <person name="Deshpande S."/>
            <person name="Douglass A.P."/>
            <person name="Hanson S.J."/>
            <person name="Klenk H.-P."/>
            <person name="Labutti K."/>
            <person name="Lapidus A."/>
            <person name="Lindquist E."/>
            <person name="Lipzen A."/>
            <person name="Meier-Kolthoff J.P."/>
            <person name="Ohm R.A."/>
            <person name="Otillar R.P."/>
            <person name="Pangilinan J."/>
            <person name="Peng Y."/>
            <person name="Rokas A."/>
            <person name="Rosa C.A."/>
            <person name="Scheuner C."/>
            <person name="Sibirny A.A."/>
            <person name="Slot J.C."/>
            <person name="Stielow J.B."/>
            <person name="Sun H."/>
            <person name="Kurtzman C.P."/>
            <person name="Blackwell M."/>
            <person name="Grigoriev I.V."/>
            <person name="Jeffries T.W."/>
        </authorList>
    </citation>
    <scope>NUCLEOTIDE SEQUENCE [LARGE SCALE GENOMIC DNA]</scope>
    <source>
        <strain evidence="9">NRRL Y-2460</strain>
    </source>
</reference>
<accession>A0A1E4U198</accession>
<protein>
    <recommendedName>
        <fullName evidence="7">Amino acid permease/ SLC12A domain-containing protein</fullName>
    </recommendedName>
</protein>
<comment type="subcellular location">
    <subcellularLocation>
        <location evidence="1">Membrane</location>
        <topology evidence="1">Multi-pass membrane protein</topology>
    </subcellularLocation>
</comment>
<feature type="transmembrane region" description="Helical" evidence="6">
    <location>
        <begin position="376"/>
        <end position="395"/>
    </location>
</feature>
<dbReference type="InterPro" id="IPR050524">
    <property type="entry name" value="APC_YAT"/>
</dbReference>
<evidence type="ECO:0000313" key="9">
    <source>
        <dbReference type="Proteomes" id="UP000094236"/>
    </source>
</evidence>
<feature type="transmembrane region" description="Helical" evidence="6">
    <location>
        <begin position="63"/>
        <end position="85"/>
    </location>
</feature>
<name>A0A1E4U198_PACTA</name>
<dbReference type="InterPro" id="IPR004841">
    <property type="entry name" value="AA-permease/SLC12A_dom"/>
</dbReference>
<keyword evidence="9" id="KW-1185">Reference proteome</keyword>
<sequence length="433" mass="48495">MTSIGELNTLYDFNFAIHASRWVDPAFGASVGWNYVLLWVCNIISEYVSLTSVVSFYSDKVPVWGYFLIFWGFFTMYQSLGVQVFGEGEYILSFVKITFLSGFYLFSIIFAAGGIKGYSPGNPFGEYPLAHGFKGIANSFVYAGVFYSGVEAVSMTASEAKNPRKAIPIAVKQTLWRILFVYFGASISYGITVAWNNESLSTGNKTMKSPMTIALISAGWKNAGYFVTTLIMVTCFSSVNSAIYISSRSLFHLAIDNKAPKIFTKVDKRGNPWVAVHTVHSLGALSMLSLGSTAQTAYTYIVNLAGVSAFIVWAAISFTQIRFRKGWLLQGHTVDELPYVAPFYPYSQIFAVGLGILLCLVQGWTVFVPFEAGTFVDVYILLPIFFIIIALYKIFGKTKWVTYDKMDFETDRKHVEIVEDNEKSVFRKFWKDI</sequence>
<feature type="domain" description="Amino acid permease/ SLC12A" evidence="7">
    <location>
        <begin position="14"/>
        <end position="399"/>
    </location>
</feature>
<dbReference type="PIRSF" id="PIRSF006060">
    <property type="entry name" value="AA_transporter"/>
    <property type="match status" value="1"/>
</dbReference>
<dbReference type="EMBL" id="KV454011">
    <property type="protein sequence ID" value="ODV97785.1"/>
    <property type="molecule type" value="Genomic_DNA"/>
</dbReference>
<feature type="transmembrane region" description="Helical" evidence="6">
    <location>
        <begin position="225"/>
        <end position="251"/>
    </location>
</feature>